<dbReference type="GeneID" id="84591932"/>
<reference evidence="2" key="1">
    <citation type="submission" date="2025-02" db="EMBL/GenBank/DDBJ databases">
        <authorList>
            <consortium name="NCBI Genome Project"/>
        </authorList>
    </citation>
    <scope>NUCLEOTIDE SEQUENCE</scope>
</reference>
<protein>
    <submittedName>
        <fullName evidence="2">Uncharacterized protein</fullName>
    </submittedName>
</protein>
<organism evidence="2">
    <name type="scientific">Aspergillus niger</name>
    <dbReference type="NCBI Taxonomy" id="5061"/>
    <lineage>
        <taxon>Eukaryota</taxon>
        <taxon>Fungi</taxon>
        <taxon>Dikarya</taxon>
        <taxon>Ascomycota</taxon>
        <taxon>Pezizomycotina</taxon>
        <taxon>Eurotiomycetes</taxon>
        <taxon>Eurotiomycetidae</taxon>
        <taxon>Eurotiales</taxon>
        <taxon>Aspergillaceae</taxon>
        <taxon>Aspergillus</taxon>
        <taxon>Aspergillus subgen. Circumdati</taxon>
    </lineage>
</organism>
<dbReference type="RefSeq" id="XP_059606688.1">
    <property type="nucleotide sequence ID" value="XM_059749545.1"/>
</dbReference>
<dbReference type="VEuPathDB" id="FungiDB:An09g00460"/>
<reference evidence="2" key="2">
    <citation type="submission" date="2025-08" db="UniProtKB">
        <authorList>
            <consortium name="RefSeq"/>
        </authorList>
    </citation>
    <scope>IDENTIFICATION</scope>
</reference>
<dbReference type="KEGG" id="ang:An09g00460"/>
<dbReference type="AlphaFoldDB" id="A0AAJ8C167"/>
<gene>
    <name evidence="2" type="ORF">An09g00460</name>
</gene>
<evidence type="ECO:0000256" key="1">
    <source>
        <dbReference type="SAM" id="MobiDB-lite"/>
    </source>
</evidence>
<sequence length="145" mass="15482">MEPAGISERCDPKVTRPTWPSLSTITSPLSEWKCPATLLSYRHASNGFNKWAIYGKPSGDLIRPGLNDAPEYEVGSRPRAVRQDSGQSAPAKKGVSVNAVALLSPEVAQRLAGRGVVEVVGENEAWSISPSEQAFTVAHGTNSKP</sequence>
<feature type="region of interest" description="Disordered" evidence="1">
    <location>
        <begin position="74"/>
        <end position="93"/>
    </location>
</feature>
<evidence type="ECO:0000313" key="2">
    <source>
        <dbReference type="RefSeq" id="XP_059606688.1"/>
    </source>
</evidence>
<accession>A0AAJ8C167</accession>
<name>A0AAJ8C167_ASPNG</name>
<proteinExistence type="predicted"/>